<dbReference type="HOGENOM" id="CLU_001867_1_0_1"/>
<comment type="similarity">
    <text evidence="3 10">Belongs to the CND1 (condensin subunit 1) family.</text>
</comment>
<dbReference type="EMBL" id="CH981526">
    <property type="protein sequence ID" value="EDK44292.1"/>
    <property type="molecule type" value="Genomic_DNA"/>
</dbReference>
<dbReference type="GO" id="GO:0007076">
    <property type="term" value="P:mitotic chromosome condensation"/>
    <property type="evidence" value="ECO:0007669"/>
    <property type="project" value="EnsemblFungi"/>
</dbReference>
<dbReference type="GO" id="GO:1903342">
    <property type="term" value="P:negative regulation of meiotic DNA double-strand break formation"/>
    <property type="evidence" value="ECO:0007669"/>
    <property type="project" value="EnsemblFungi"/>
</dbReference>
<keyword evidence="6 10" id="KW-0498">Mitosis</keyword>
<evidence type="ECO:0000256" key="11">
    <source>
        <dbReference type="SAM" id="MobiDB-lite"/>
    </source>
</evidence>
<dbReference type="OMA" id="CPLEKLW"/>
<dbReference type="Proteomes" id="UP000001996">
    <property type="component" value="Unassembled WGS sequence"/>
</dbReference>
<dbReference type="Gene3D" id="1.25.10.10">
    <property type="entry name" value="Leucine-rich Repeat Variant"/>
    <property type="match status" value="2"/>
</dbReference>
<dbReference type="GO" id="GO:0070058">
    <property type="term" value="P:tRNA gene clustering"/>
    <property type="evidence" value="ECO:0007669"/>
    <property type="project" value="EnsemblFungi"/>
</dbReference>
<evidence type="ECO:0000313" key="14">
    <source>
        <dbReference type="EMBL" id="EDK44292.1"/>
    </source>
</evidence>
<feature type="region of interest" description="Disordered" evidence="11">
    <location>
        <begin position="512"/>
        <end position="600"/>
    </location>
</feature>
<dbReference type="InterPro" id="IPR011989">
    <property type="entry name" value="ARM-like"/>
</dbReference>
<dbReference type="FunCoup" id="A5DYN4">
    <property type="interactions" value="556"/>
</dbReference>
<dbReference type="SUPFAM" id="SSF48371">
    <property type="entry name" value="ARM repeat"/>
    <property type="match status" value="1"/>
</dbReference>
<evidence type="ECO:0000256" key="10">
    <source>
        <dbReference type="PIRNR" id="PIRNR017127"/>
    </source>
</evidence>
<dbReference type="STRING" id="379508.A5DYN4"/>
<dbReference type="GO" id="GO:0051301">
    <property type="term" value="P:cell division"/>
    <property type="evidence" value="ECO:0007669"/>
    <property type="project" value="UniProtKB-KW"/>
</dbReference>
<dbReference type="GeneID" id="5233314"/>
<dbReference type="GO" id="GO:0000796">
    <property type="term" value="C:condensin complex"/>
    <property type="evidence" value="ECO:0007669"/>
    <property type="project" value="EnsemblFungi"/>
</dbReference>
<dbReference type="InterPro" id="IPR024324">
    <property type="entry name" value="Condensin_cplx_su1_N"/>
</dbReference>
<dbReference type="GO" id="GO:0000779">
    <property type="term" value="C:condensed chromosome, centromeric region"/>
    <property type="evidence" value="ECO:0007669"/>
    <property type="project" value="TreeGrafter"/>
</dbReference>
<keyword evidence="8" id="KW-0539">Nucleus</keyword>
<proteinExistence type="inferred from homology"/>
<evidence type="ECO:0000313" key="15">
    <source>
        <dbReference type="Proteomes" id="UP000001996"/>
    </source>
</evidence>
<dbReference type="GO" id="GO:0042393">
    <property type="term" value="F:histone binding"/>
    <property type="evidence" value="ECO:0007669"/>
    <property type="project" value="TreeGrafter"/>
</dbReference>
<dbReference type="GO" id="GO:0051307">
    <property type="term" value="P:meiotic chromosome separation"/>
    <property type="evidence" value="ECO:0007669"/>
    <property type="project" value="EnsemblFungi"/>
</dbReference>
<name>A5DYN4_LODEL</name>
<dbReference type="Pfam" id="PF12922">
    <property type="entry name" value="Cnd1_N"/>
    <property type="match status" value="1"/>
</dbReference>
<dbReference type="eggNOG" id="KOG0414">
    <property type="taxonomic scope" value="Eukaryota"/>
</dbReference>
<dbReference type="GO" id="GO:0043007">
    <property type="term" value="P:maintenance of rDNA"/>
    <property type="evidence" value="ECO:0007669"/>
    <property type="project" value="EnsemblFungi"/>
</dbReference>
<dbReference type="GO" id="GO:0003682">
    <property type="term" value="F:chromatin binding"/>
    <property type="evidence" value="ECO:0007669"/>
    <property type="project" value="EnsemblFungi"/>
</dbReference>
<comment type="function">
    <text evidence="10">Regulatory subunit of the condensin complex, a complex required for conversion of interphase chromatin into mitotic-like condense chromosomes. The condensin complex probably introduces positive supercoils into relaxed DNA in the presence of type I topoisomerases and converts nicked DNA into positive knotted forms in the presence of type II topoisomerases.</text>
</comment>
<feature type="domain" description="Condensin complex subunit 1 N-terminal" evidence="13">
    <location>
        <begin position="65"/>
        <end position="222"/>
    </location>
</feature>
<evidence type="ECO:0000256" key="1">
    <source>
        <dbReference type="ARBA" id="ARBA00004123"/>
    </source>
</evidence>
<dbReference type="InterPro" id="IPR026971">
    <property type="entry name" value="CND1/NCAPD3"/>
</dbReference>
<protein>
    <recommendedName>
        <fullName evidence="10">Condensin complex subunit 1</fullName>
    </recommendedName>
</protein>
<feature type="compositionally biased region" description="Acidic residues" evidence="11">
    <location>
        <begin position="512"/>
        <end position="542"/>
    </location>
</feature>
<dbReference type="GO" id="GO:0044804">
    <property type="term" value="P:nucleophagy"/>
    <property type="evidence" value="ECO:0007669"/>
    <property type="project" value="EnsemblFungi"/>
</dbReference>
<dbReference type="GO" id="GO:0030466">
    <property type="term" value="P:silent mating-type cassette heterochromatin formation"/>
    <property type="evidence" value="ECO:0007669"/>
    <property type="project" value="EnsemblFungi"/>
</dbReference>
<dbReference type="VEuPathDB" id="FungiDB:LELG_02471"/>
<feature type="domain" description="Condensin complex subunit 1 C-terminal" evidence="12">
    <location>
        <begin position="1046"/>
        <end position="1205"/>
    </location>
</feature>
<dbReference type="InterPro" id="IPR007673">
    <property type="entry name" value="Condensin_cplx_su1"/>
</dbReference>
<evidence type="ECO:0000256" key="5">
    <source>
        <dbReference type="ARBA" id="ARBA00022618"/>
    </source>
</evidence>
<feature type="compositionally biased region" description="Acidic residues" evidence="11">
    <location>
        <begin position="550"/>
        <end position="559"/>
    </location>
</feature>
<evidence type="ECO:0000256" key="9">
    <source>
        <dbReference type="ARBA" id="ARBA00023306"/>
    </source>
</evidence>
<dbReference type="InParanoid" id="A5DYN4"/>
<dbReference type="Pfam" id="PF12717">
    <property type="entry name" value="Cnd1"/>
    <property type="match status" value="1"/>
</dbReference>
<evidence type="ECO:0000259" key="12">
    <source>
        <dbReference type="Pfam" id="PF12717"/>
    </source>
</evidence>
<evidence type="ECO:0000256" key="7">
    <source>
        <dbReference type="ARBA" id="ARBA00023067"/>
    </source>
</evidence>
<dbReference type="InterPro" id="IPR032682">
    <property type="entry name" value="Cnd1_C"/>
</dbReference>
<reference evidence="14 15" key="1">
    <citation type="journal article" date="2009" name="Nature">
        <title>Evolution of pathogenicity and sexual reproduction in eight Candida genomes.</title>
        <authorList>
            <person name="Butler G."/>
            <person name="Rasmussen M.D."/>
            <person name="Lin M.F."/>
            <person name="Santos M.A."/>
            <person name="Sakthikumar S."/>
            <person name="Munro C.A."/>
            <person name="Rheinbay E."/>
            <person name="Grabherr M."/>
            <person name="Forche A."/>
            <person name="Reedy J.L."/>
            <person name="Agrafioti I."/>
            <person name="Arnaud M.B."/>
            <person name="Bates S."/>
            <person name="Brown A.J."/>
            <person name="Brunke S."/>
            <person name="Costanzo M.C."/>
            <person name="Fitzpatrick D.A."/>
            <person name="de Groot P.W."/>
            <person name="Harris D."/>
            <person name="Hoyer L.L."/>
            <person name="Hube B."/>
            <person name="Klis F.M."/>
            <person name="Kodira C."/>
            <person name="Lennard N."/>
            <person name="Logue M.E."/>
            <person name="Martin R."/>
            <person name="Neiman A.M."/>
            <person name="Nikolaou E."/>
            <person name="Quail M.A."/>
            <person name="Quinn J."/>
            <person name="Santos M.C."/>
            <person name="Schmitzberger F.F."/>
            <person name="Sherlock G."/>
            <person name="Shah P."/>
            <person name="Silverstein K.A."/>
            <person name="Skrzypek M.S."/>
            <person name="Soll D."/>
            <person name="Staggs R."/>
            <person name="Stansfield I."/>
            <person name="Stumpf M.P."/>
            <person name="Sudbery P.E."/>
            <person name="Srikantha T."/>
            <person name="Zeng Q."/>
            <person name="Berman J."/>
            <person name="Berriman M."/>
            <person name="Heitman J."/>
            <person name="Gow N.A."/>
            <person name="Lorenz M.C."/>
            <person name="Birren B.W."/>
            <person name="Kellis M."/>
            <person name="Cuomo C.A."/>
        </authorList>
    </citation>
    <scope>NUCLEOTIDE SEQUENCE [LARGE SCALE GENOMIC DNA]</scope>
    <source>
        <strain evidence="15">ATCC 11503 / BCRC 21390 / CBS 2605 / JCM 1781 / NBRC 1676 / NRRL YB-4239</strain>
    </source>
</reference>
<feature type="compositionally biased region" description="Low complexity" evidence="11">
    <location>
        <begin position="566"/>
        <end position="592"/>
    </location>
</feature>
<evidence type="ECO:0000256" key="6">
    <source>
        <dbReference type="ARBA" id="ARBA00022776"/>
    </source>
</evidence>
<dbReference type="GO" id="GO:0070550">
    <property type="term" value="P:rDNA chromatin condensation"/>
    <property type="evidence" value="ECO:0007669"/>
    <property type="project" value="EnsemblFungi"/>
</dbReference>
<dbReference type="FunFam" id="1.25.10.10:FF:000272">
    <property type="entry name" value="Condensin complex subunit 1"/>
    <property type="match status" value="1"/>
</dbReference>
<dbReference type="GO" id="GO:0010032">
    <property type="term" value="P:meiotic chromosome condensation"/>
    <property type="evidence" value="ECO:0007669"/>
    <property type="project" value="EnsemblFungi"/>
</dbReference>
<dbReference type="InterPro" id="IPR016024">
    <property type="entry name" value="ARM-type_fold"/>
</dbReference>
<evidence type="ECO:0000256" key="4">
    <source>
        <dbReference type="ARBA" id="ARBA00022454"/>
    </source>
</evidence>
<dbReference type="AlphaFoldDB" id="A5DYN4"/>
<keyword evidence="5 10" id="KW-0132">Cell division</keyword>
<dbReference type="GO" id="GO:0007130">
    <property type="term" value="P:synaptonemal complex assembly"/>
    <property type="evidence" value="ECO:0007669"/>
    <property type="project" value="EnsemblFungi"/>
</dbReference>
<dbReference type="GO" id="GO:0005730">
    <property type="term" value="C:nucleolus"/>
    <property type="evidence" value="ECO:0007669"/>
    <property type="project" value="EnsemblFungi"/>
</dbReference>
<keyword evidence="9 10" id="KW-0131">Cell cycle</keyword>
<gene>
    <name evidence="14" type="ORF">LELG_02471</name>
</gene>
<accession>A5DYN4</accession>
<feature type="compositionally biased region" description="Low complexity" evidence="11">
    <location>
        <begin position="344"/>
        <end position="376"/>
    </location>
</feature>
<evidence type="ECO:0000256" key="8">
    <source>
        <dbReference type="ARBA" id="ARBA00023242"/>
    </source>
</evidence>
<dbReference type="PANTHER" id="PTHR14222">
    <property type="entry name" value="CONDENSIN"/>
    <property type="match status" value="1"/>
</dbReference>
<dbReference type="KEGG" id="lel:PVL30_003311"/>
<dbReference type="PIRSF" id="PIRSF017127">
    <property type="entry name" value="Condensin_D2"/>
    <property type="match status" value="1"/>
</dbReference>
<evidence type="ECO:0000259" key="13">
    <source>
        <dbReference type="Pfam" id="PF12922"/>
    </source>
</evidence>
<evidence type="ECO:0000256" key="2">
    <source>
        <dbReference type="ARBA" id="ARBA00004286"/>
    </source>
</evidence>
<keyword evidence="15" id="KW-1185">Reference proteome</keyword>
<organism evidence="14 15">
    <name type="scientific">Lodderomyces elongisporus (strain ATCC 11503 / CBS 2605 / JCM 1781 / NBRC 1676 / NRRL YB-4239)</name>
    <name type="common">Yeast</name>
    <name type="synonym">Saccharomyces elongisporus</name>
    <dbReference type="NCBI Taxonomy" id="379508"/>
    <lineage>
        <taxon>Eukaryota</taxon>
        <taxon>Fungi</taxon>
        <taxon>Dikarya</taxon>
        <taxon>Ascomycota</taxon>
        <taxon>Saccharomycotina</taxon>
        <taxon>Pichiomycetes</taxon>
        <taxon>Debaryomycetaceae</taxon>
        <taxon>Candida/Lodderomyces clade</taxon>
        <taxon>Lodderomyces</taxon>
    </lineage>
</organism>
<evidence type="ECO:0000256" key="3">
    <source>
        <dbReference type="ARBA" id="ARBA00009606"/>
    </source>
</evidence>
<dbReference type="PANTHER" id="PTHR14222:SF2">
    <property type="entry name" value="CONDENSIN COMPLEX SUBUNIT 1"/>
    <property type="match status" value="1"/>
</dbReference>
<dbReference type="OrthoDB" id="436262at2759"/>
<sequence length="1229" mass="138178">MDFNLQSYFNEFDVDKEYDVQFDDLNGKLGLVTDTLAHDSQAIVSNPELFEDILELAQGYRKLESKQQRQLSYLLASSFNNIGQSLLRGLVEDDYQDGLDQIKTTLERYGYLIYVLMKFLGSEDHLQISAARSQKKVPRDVLAKWNSNCADVENALLAIKSVLNIDLDKVFLTTPERDAYVELFSRPIINLMESPERMKVEGLRVLIYDVLAVAVTKHAHGEIMQHSIIQSLTYYAHLPPYMAIFLSLLNRKYDHPYLTERILREIAQTRFIANDTNGPKAIAEFITKLSELSPHQMFKQMTSISQLLTNTNFTLRCAVVEACGNVIIGVLKDRSRFSLIETANDFNGADNNNNSSSNDNNNDNDNDNNNSSSSSGDGEDDSEKVDNGRQSDEVHVGKLLDLLAERVFDQNPFVRSKAIQALTRVAESSLKAPAKRQQILRLAVNSLDDRSTLVRRNSIKLLGKLILKHPFQGTHGTQLSRKFWSSQLQDAEDEYIACIPKPMDLGADMEMEEDTGDEMQEDNAEEKDDENDNIREEQEEFDGGEKSENSDNDEEDREEETERLSATETAAATSSSSSSSSTTGESPLSSASTINHQQTPSPIAIARAKLKRDFYKDAVKFIKTAEKGTTTICRLLFSRNRNEAIDAMDFIVLADAFGIENANYGIKRMLHLVWVKGTSEEGKSVSAHLIDCYKALFLRAPEGASTTQKAAHIAKSLMGLTKGASVADLASLEKLLCMMYRLNMIHSEIIAVLWQVYKTEVEDTDEIIEMRRSSIKILGMLGTDEPKIIAQGFSSILNIGLNEKGLHDLELCRYSCIALQKLDLAFFSSSIENSQERQKEATERIVNVLLHVHDDAEWFAVAEQAIDAIFEICNDPVDLCSDLIREKSNSVFASQKFSELQKCTALAQLLFIVGHVAIKTIVYLESLEAQFKKKRQHAETKATEGNKADHERDEELEMIGGTSEDDFADAVQHVREKELLYGQTSILAGFGALVKRICSMPKKYDNLNLQRHATLCLVKLMCISSIYCEENLPLLLSIMEKSQDPVIRCNCVLGLGDLAVSFNRLIDENTDFIYRRLTDENIMVQKTCLMTVTFLILAGQVKVKGQLSSMAKCLENSDQGISDMCRLFFTELATKDNAIYNGFIDIFSGLSFDESLSHESFKKIIKFLLGFVTKERQQKQLSEKLLVRLKKAKSEKEWKDIAFALETIPNTNADIAAILKEGYQMVSAK</sequence>
<feature type="region of interest" description="Disordered" evidence="11">
    <location>
        <begin position="344"/>
        <end position="390"/>
    </location>
</feature>
<keyword evidence="4" id="KW-0158">Chromosome</keyword>
<keyword evidence="7 10" id="KW-0226">DNA condensation</keyword>
<comment type="subcellular location">
    <subcellularLocation>
        <location evidence="2">Chromosome</location>
    </subcellularLocation>
    <subcellularLocation>
        <location evidence="1">Nucleus</location>
    </subcellularLocation>
</comment>